<evidence type="ECO:0000256" key="1">
    <source>
        <dbReference type="ARBA" id="ARBA00022679"/>
    </source>
</evidence>
<evidence type="ECO:0000256" key="3">
    <source>
        <dbReference type="PIRSR" id="PIRSR637359-1"/>
    </source>
</evidence>
<dbReference type="InterPro" id="IPR027417">
    <property type="entry name" value="P-loop_NTPase"/>
</dbReference>
<evidence type="ECO:0000313" key="9">
    <source>
        <dbReference type="EMBL" id="KAK7099683.1"/>
    </source>
</evidence>
<evidence type="ECO:0000256" key="7">
    <source>
        <dbReference type="SAM" id="Phobius"/>
    </source>
</evidence>
<feature type="disulfide bond" evidence="5">
    <location>
        <begin position="313"/>
        <end position="322"/>
    </location>
</feature>
<evidence type="ECO:0000256" key="6">
    <source>
        <dbReference type="SAM" id="MobiDB-lite"/>
    </source>
</evidence>
<feature type="compositionally biased region" description="Basic residues" evidence="6">
    <location>
        <begin position="14"/>
        <end position="23"/>
    </location>
</feature>
<proteinExistence type="predicted"/>
<keyword evidence="5" id="KW-1015">Disulfide bond</keyword>
<evidence type="ECO:0000256" key="4">
    <source>
        <dbReference type="PIRSR" id="PIRSR637359-2"/>
    </source>
</evidence>
<keyword evidence="7" id="KW-0472">Membrane</keyword>
<feature type="binding site" evidence="4">
    <location>
        <position position="210"/>
    </location>
    <ligand>
        <name>3'-phosphoadenylyl sulfate</name>
        <dbReference type="ChEBI" id="CHEBI:58339"/>
    </ligand>
</feature>
<comment type="caution">
    <text evidence="9">The sequence shown here is derived from an EMBL/GenBank/DDBJ whole genome shotgun (WGS) entry which is preliminary data.</text>
</comment>
<feature type="binding site" evidence="4">
    <location>
        <position position="202"/>
    </location>
    <ligand>
        <name>3'-phosphoadenylyl sulfate</name>
        <dbReference type="ChEBI" id="CHEBI:58339"/>
    </ligand>
</feature>
<dbReference type="Gene3D" id="3.40.50.300">
    <property type="entry name" value="P-loop containing nucleotide triphosphate hydrolases"/>
    <property type="match status" value="1"/>
</dbReference>
<dbReference type="AlphaFoldDB" id="A0AAN9B5S6"/>
<evidence type="ECO:0000259" key="8">
    <source>
        <dbReference type="Pfam" id="PF00685"/>
    </source>
</evidence>
<feature type="binding site" evidence="4">
    <location>
        <begin position="327"/>
        <end position="331"/>
    </location>
    <ligand>
        <name>3'-phosphoadenylyl sulfate</name>
        <dbReference type="ChEBI" id="CHEBI:58339"/>
    </ligand>
</feature>
<name>A0AAN9B5S6_9CAEN</name>
<evidence type="ECO:0000313" key="10">
    <source>
        <dbReference type="Proteomes" id="UP001374579"/>
    </source>
</evidence>
<dbReference type="PANTHER" id="PTHR10605:SF65">
    <property type="entry name" value="GH20068P"/>
    <property type="match status" value="1"/>
</dbReference>
<keyword evidence="10" id="KW-1185">Reference proteome</keyword>
<dbReference type="Proteomes" id="UP001374579">
    <property type="component" value="Unassembled WGS sequence"/>
</dbReference>
<keyword evidence="1" id="KW-0808">Transferase</keyword>
<keyword evidence="2" id="KW-0325">Glycoprotein</keyword>
<keyword evidence="7" id="KW-0812">Transmembrane</keyword>
<dbReference type="PANTHER" id="PTHR10605">
    <property type="entry name" value="HEPARAN SULFATE SULFOTRANSFERASE"/>
    <property type="match status" value="1"/>
</dbReference>
<feature type="domain" description="Sulfotransferase" evidence="8">
    <location>
        <begin position="112"/>
        <end position="327"/>
    </location>
</feature>
<feature type="region of interest" description="Disordered" evidence="6">
    <location>
        <begin position="1"/>
        <end position="42"/>
    </location>
</feature>
<protein>
    <recommendedName>
        <fullName evidence="8">Sulfotransferase domain-containing protein</fullName>
    </recommendedName>
</protein>
<evidence type="ECO:0000256" key="5">
    <source>
        <dbReference type="PIRSR" id="PIRSR637359-3"/>
    </source>
</evidence>
<dbReference type="InterPro" id="IPR037359">
    <property type="entry name" value="NST/OST"/>
</dbReference>
<dbReference type="Pfam" id="PF00685">
    <property type="entry name" value="Sulfotransfer_1"/>
    <property type="match status" value="1"/>
</dbReference>
<dbReference type="InterPro" id="IPR000863">
    <property type="entry name" value="Sulfotransferase_dom"/>
</dbReference>
<feature type="active site" description="For sulfotransferase activity" evidence="3">
    <location>
        <position position="121"/>
    </location>
</feature>
<dbReference type="FunFam" id="3.40.50.300:FF:002997">
    <property type="entry name" value="Sulfotransferase"/>
    <property type="match status" value="1"/>
</dbReference>
<gene>
    <name evidence="9" type="ORF">V1264_022761</name>
</gene>
<sequence>MKTGMKPAADSAHKYQRLPKVHTTHNAPTDPTSTPPGQASRCPKLSRYKRIGAVFLVVVTLVLMGVTCLQWRQPYMASCLQDPVVRDALMAHETRKGGMGHLRYSHTKRRLPQCLIIGARKAGTRALLYFLNLHTQIQTAGREIHFFDKHYEQGLEWYRKQMPFSFKDQITIEKSPAYFVEQDVPGRVYAMNQTVKLLLIIRDPIDRTMSDYLQIMDNKLKRQKSVIPFEKLVLDEETYEINRSYTAIKRSIYVRHLQRWLQYFPRSQFHIVDGDNMITRPWEELSKVENFLGLDHQITHDRFTFNTSRGFFCFRSAQTEHCLAEGKGRPHPVIDPYTLKKLKEFFTPFNEKLFDRVGRKFNWRHWM</sequence>
<evidence type="ECO:0000256" key="2">
    <source>
        <dbReference type="ARBA" id="ARBA00023180"/>
    </source>
</evidence>
<feature type="compositionally biased region" description="Polar residues" evidence="6">
    <location>
        <begin position="24"/>
        <end position="37"/>
    </location>
</feature>
<accession>A0AAN9B5S6</accession>
<reference evidence="9 10" key="1">
    <citation type="submission" date="2024-02" db="EMBL/GenBank/DDBJ databases">
        <title>Chromosome-scale genome assembly of the rough periwinkle Littorina saxatilis.</title>
        <authorList>
            <person name="De Jode A."/>
            <person name="Faria R."/>
            <person name="Formenti G."/>
            <person name="Sims Y."/>
            <person name="Smith T.P."/>
            <person name="Tracey A."/>
            <person name="Wood J.M.D."/>
            <person name="Zagrodzka Z.B."/>
            <person name="Johannesson K."/>
            <person name="Butlin R.K."/>
            <person name="Leder E.H."/>
        </authorList>
    </citation>
    <scope>NUCLEOTIDE SEQUENCE [LARGE SCALE GENOMIC DNA]</scope>
    <source>
        <strain evidence="9">Snail1</strain>
        <tissue evidence="9">Muscle</tissue>
    </source>
</reference>
<dbReference type="SUPFAM" id="SSF52540">
    <property type="entry name" value="P-loop containing nucleoside triphosphate hydrolases"/>
    <property type="match status" value="1"/>
</dbReference>
<keyword evidence="7" id="KW-1133">Transmembrane helix</keyword>
<feature type="transmembrane region" description="Helical" evidence="7">
    <location>
        <begin position="51"/>
        <end position="72"/>
    </location>
</feature>
<dbReference type="EMBL" id="JBAMIC010000011">
    <property type="protein sequence ID" value="KAK7099683.1"/>
    <property type="molecule type" value="Genomic_DNA"/>
</dbReference>
<organism evidence="9 10">
    <name type="scientific">Littorina saxatilis</name>
    <dbReference type="NCBI Taxonomy" id="31220"/>
    <lineage>
        <taxon>Eukaryota</taxon>
        <taxon>Metazoa</taxon>
        <taxon>Spiralia</taxon>
        <taxon>Lophotrochozoa</taxon>
        <taxon>Mollusca</taxon>
        <taxon>Gastropoda</taxon>
        <taxon>Caenogastropoda</taxon>
        <taxon>Littorinimorpha</taxon>
        <taxon>Littorinoidea</taxon>
        <taxon>Littorinidae</taxon>
        <taxon>Littorina</taxon>
    </lineage>
</organism>
<feature type="binding site" evidence="4">
    <location>
        <begin position="121"/>
        <end position="125"/>
    </location>
    <ligand>
        <name>3'-phosphoadenylyl sulfate</name>
        <dbReference type="ChEBI" id="CHEBI:58339"/>
    </ligand>
</feature>
<dbReference type="GO" id="GO:0008467">
    <property type="term" value="F:[heparan sulfate]-glucosamine 3-sulfotransferase activity"/>
    <property type="evidence" value="ECO:0007669"/>
    <property type="project" value="TreeGrafter"/>
</dbReference>